<gene>
    <name evidence="1" type="ORF">Scep_002166</name>
</gene>
<accession>A0AAP0Q4E8</accession>
<dbReference type="InterPro" id="IPR051942">
    <property type="entry name" value="DENN_domain_containing_2"/>
</dbReference>
<dbReference type="EMBL" id="JBBNAG010000001">
    <property type="protein sequence ID" value="KAK9166975.1"/>
    <property type="molecule type" value="Genomic_DNA"/>
</dbReference>
<sequence length="139" mass="15719">MVSTALKETDSNLDDPVKNALTRRKTWELENEKIGKLDEKMLQYQGCDPMPIFEPQVLFEYPPRKRLAMQLANLPAFCFPEGVKACLLERTPSMSNLNTLEYGQGCGFGGGGGGGGGGEEEERLERHSEYRKERWICTW</sequence>
<dbReference type="PANTHER" id="PTHR15288:SF0">
    <property type="entry name" value="UDENN DOMAIN-CONTAINING PROTEIN"/>
    <property type="match status" value="1"/>
</dbReference>
<organism evidence="1 2">
    <name type="scientific">Stephania cephalantha</name>
    <dbReference type="NCBI Taxonomy" id="152367"/>
    <lineage>
        <taxon>Eukaryota</taxon>
        <taxon>Viridiplantae</taxon>
        <taxon>Streptophyta</taxon>
        <taxon>Embryophyta</taxon>
        <taxon>Tracheophyta</taxon>
        <taxon>Spermatophyta</taxon>
        <taxon>Magnoliopsida</taxon>
        <taxon>Ranunculales</taxon>
        <taxon>Menispermaceae</taxon>
        <taxon>Menispermoideae</taxon>
        <taxon>Cissampelideae</taxon>
        <taxon>Stephania</taxon>
    </lineage>
</organism>
<protein>
    <submittedName>
        <fullName evidence="1">Uncharacterized protein</fullName>
    </submittedName>
</protein>
<keyword evidence="2" id="KW-1185">Reference proteome</keyword>
<comment type="caution">
    <text evidence="1">The sequence shown here is derived from an EMBL/GenBank/DDBJ whole genome shotgun (WGS) entry which is preliminary data.</text>
</comment>
<evidence type="ECO:0000313" key="2">
    <source>
        <dbReference type="Proteomes" id="UP001419268"/>
    </source>
</evidence>
<dbReference type="AlphaFoldDB" id="A0AAP0Q4E8"/>
<reference evidence="1 2" key="1">
    <citation type="submission" date="2024-01" db="EMBL/GenBank/DDBJ databases">
        <title>Genome assemblies of Stephania.</title>
        <authorList>
            <person name="Yang L."/>
        </authorList>
    </citation>
    <scope>NUCLEOTIDE SEQUENCE [LARGE SCALE GENOMIC DNA]</scope>
    <source>
        <strain evidence="1">JXDWG</strain>
        <tissue evidence="1">Leaf</tissue>
    </source>
</reference>
<evidence type="ECO:0000313" key="1">
    <source>
        <dbReference type="EMBL" id="KAK9166975.1"/>
    </source>
</evidence>
<proteinExistence type="predicted"/>
<name>A0AAP0Q4E8_9MAGN</name>
<dbReference type="Proteomes" id="UP001419268">
    <property type="component" value="Unassembled WGS sequence"/>
</dbReference>
<dbReference type="PANTHER" id="PTHR15288">
    <property type="entry name" value="DENN DOMAIN-CONTAINING PROTEIN 2"/>
    <property type="match status" value="1"/>
</dbReference>